<sequence>MQQRIGSRKNASAPQADPAIIDALRDIPAALISDNMRRIVGTAALRPYHRSGGMVGTAVTVRVRRGDNLAIHRAFEYCRPGDVLVVDGGGDVTQALLGEIMSMYAESIGVAGLVLDGAIRDVAAIREKDFPVFARGVTHKGPYKAGPGEINVPVSIDGLVIHPGDIVVGDDDGLVAFPQEEAEYLIGKARAQMRKEADTIQSIKEGRFDRSWIDAFEANMAG</sequence>
<evidence type="ECO:0000313" key="5">
    <source>
        <dbReference type="EMBL" id="WZW59375.1"/>
    </source>
</evidence>
<keyword evidence="5" id="KW-0614">Plasmid</keyword>
<evidence type="ECO:0000256" key="4">
    <source>
        <dbReference type="ARBA" id="ARBA00030169"/>
    </source>
</evidence>
<dbReference type="InterPro" id="IPR005493">
    <property type="entry name" value="RraA/RraA-like"/>
</dbReference>
<keyword evidence="6" id="KW-1185">Reference proteome</keyword>
<evidence type="ECO:0000313" key="6">
    <source>
        <dbReference type="Proteomes" id="UP001484179"/>
    </source>
</evidence>
<protein>
    <recommendedName>
        <fullName evidence="2">Putative 4-hydroxy-4-methyl-2-oxoglutarate aldolase</fullName>
    </recommendedName>
    <alternativeName>
        <fullName evidence="3">Regulator of ribonuclease activity homolog</fullName>
    </alternativeName>
    <alternativeName>
        <fullName evidence="4">RraA-like protein</fullName>
    </alternativeName>
</protein>
<evidence type="ECO:0000256" key="3">
    <source>
        <dbReference type="ARBA" id="ARBA00029596"/>
    </source>
</evidence>
<dbReference type="Gene3D" id="3.50.30.40">
    <property type="entry name" value="Ribonuclease E inhibitor RraA/RraA-like"/>
    <property type="match status" value="1"/>
</dbReference>
<geneLocation type="plasmid" evidence="5 6">
    <name>unnamed</name>
</geneLocation>
<dbReference type="PANTHER" id="PTHR33254:SF4">
    <property type="entry name" value="4-HYDROXY-4-METHYL-2-OXOGLUTARATE ALDOLASE 3-RELATED"/>
    <property type="match status" value="1"/>
</dbReference>
<dbReference type="Pfam" id="PF03737">
    <property type="entry name" value="RraA-like"/>
    <property type="match status" value="1"/>
</dbReference>
<accession>A0ABZ3BY61</accession>
<dbReference type="PANTHER" id="PTHR33254">
    <property type="entry name" value="4-HYDROXY-4-METHYL-2-OXOGLUTARATE ALDOLASE 3-RELATED"/>
    <property type="match status" value="1"/>
</dbReference>
<dbReference type="SUPFAM" id="SSF89562">
    <property type="entry name" value="RraA-like"/>
    <property type="match status" value="1"/>
</dbReference>
<comment type="cofactor">
    <cofactor evidence="1">
        <name>a divalent metal cation</name>
        <dbReference type="ChEBI" id="CHEBI:60240"/>
    </cofactor>
</comment>
<proteinExistence type="predicted"/>
<evidence type="ECO:0000256" key="2">
    <source>
        <dbReference type="ARBA" id="ARBA00016549"/>
    </source>
</evidence>
<dbReference type="CDD" id="cd16841">
    <property type="entry name" value="RraA_family"/>
    <property type="match status" value="1"/>
</dbReference>
<dbReference type="InterPro" id="IPR036704">
    <property type="entry name" value="RraA/RraA-like_sf"/>
</dbReference>
<organism evidence="5 6">
    <name type="scientific">Burkholderia pyrrocinia</name>
    <name type="common">Pseudomonas pyrrocinia</name>
    <dbReference type="NCBI Taxonomy" id="60550"/>
    <lineage>
        <taxon>Bacteria</taxon>
        <taxon>Pseudomonadati</taxon>
        <taxon>Pseudomonadota</taxon>
        <taxon>Betaproteobacteria</taxon>
        <taxon>Burkholderiales</taxon>
        <taxon>Burkholderiaceae</taxon>
        <taxon>Burkholderia</taxon>
        <taxon>Burkholderia cepacia complex</taxon>
    </lineage>
</organism>
<reference evidence="5 6" key="1">
    <citation type="submission" date="2024-04" db="EMBL/GenBank/DDBJ databases">
        <title>Biological Control Activity of Plant Growth Promoting Rhizobacteria Burkholderia pyrrocinia BX1 against Tobacco black shank Introduction Tobacco black shank (TBS) caused by the oomycete Phytophthora. nicotianae (P. nicotianae) has become a destructive soil.</title>
        <authorList>
            <person name="Liu X."/>
            <person name="Shu C."/>
        </authorList>
    </citation>
    <scope>NUCLEOTIDE SEQUENCE [LARGE SCALE GENOMIC DNA]</scope>
    <source>
        <strain evidence="5 6">BX1</strain>
        <plasmid evidence="5 6">unnamed</plasmid>
    </source>
</reference>
<name>A0ABZ3BY61_BURPY</name>
<dbReference type="EMBL" id="CP150851">
    <property type="protein sequence ID" value="WZW59375.1"/>
    <property type="molecule type" value="Genomic_DNA"/>
</dbReference>
<dbReference type="RefSeq" id="WP_174419884.1">
    <property type="nucleotide sequence ID" value="NZ_CADFDH010000005.1"/>
</dbReference>
<evidence type="ECO:0000256" key="1">
    <source>
        <dbReference type="ARBA" id="ARBA00001968"/>
    </source>
</evidence>
<gene>
    <name evidence="5" type="ORF">WN985_34065</name>
</gene>
<dbReference type="NCBIfam" id="NF004850">
    <property type="entry name" value="PRK06201.1"/>
    <property type="match status" value="1"/>
</dbReference>
<dbReference type="Proteomes" id="UP001484179">
    <property type="component" value="Plasmid unnamed"/>
</dbReference>